<evidence type="ECO:0000256" key="2">
    <source>
        <dbReference type="ARBA" id="ARBA00022729"/>
    </source>
</evidence>
<dbReference type="CDD" id="cd00054">
    <property type="entry name" value="EGF_CA"/>
    <property type="match status" value="1"/>
</dbReference>
<dbReference type="InterPro" id="IPR000152">
    <property type="entry name" value="EGF-type_Asp/Asn_hydroxyl_site"/>
</dbReference>
<dbReference type="FunFam" id="2.10.25.10:FF:000038">
    <property type="entry name" value="Fibrillin 2"/>
    <property type="match status" value="1"/>
</dbReference>
<name>A0A9Q0EZ20_9TELE</name>
<dbReference type="AlphaFoldDB" id="A0A9Q0EZ20"/>
<reference evidence="11" key="1">
    <citation type="submission" date="2022-07" db="EMBL/GenBank/DDBJ databases">
        <title>Chromosome-level genome of Muraenolepis orangiensis.</title>
        <authorList>
            <person name="Kim J."/>
        </authorList>
    </citation>
    <scope>NUCLEOTIDE SEQUENCE</scope>
    <source>
        <strain evidence="11">KU_S4_2022</strain>
        <tissue evidence="11">Muscle</tissue>
    </source>
</reference>
<dbReference type="PROSITE" id="PS01180">
    <property type="entry name" value="CUB"/>
    <property type="match status" value="1"/>
</dbReference>
<dbReference type="PROSITE" id="PS00010">
    <property type="entry name" value="ASX_HYDROXYL"/>
    <property type="match status" value="1"/>
</dbReference>
<dbReference type="Proteomes" id="UP001148018">
    <property type="component" value="Unassembled WGS sequence"/>
</dbReference>
<dbReference type="EMBL" id="JANIIK010000034">
    <property type="protein sequence ID" value="KAJ3614431.1"/>
    <property type="molecule type" value="Genomic_DNA"/>
</dbReference>
<dbReference type="InterPro" id="IPR001881">
    <property type="entry name" value="EGF-like_Ca-bd_dom"/>
</dbReference>
<dbReference type="Gene3D" id="2.60.120.290">
    <property type="entry name" value="Spermadhesin, CUB domain"/>
    <property type="match status" value="1"/>
</dbReference>
<keyword evidence="7" id="KW-1133">Transmembrane helix</keyword>
<feature type="signal peptide" evidence="8">
    <location>
        <begin position="1"/>
        <end position="26"/>
    </location>
</feature>
<dbReference type="InterPro" id="IPR018097">
    <property type="entry name" value="EGF_Ca-bd_CS"/>
</dbReference>
<evidence type="ECO:0000256" key="7">
    <source>
        <dbReference type="SAM" id="Phobius"/>
    </source>
</evidence>
<dbReference type="SUPFAM" id="SSF49854">
    <property type="entry name" value="Spermadhesin, CUB domain"/>
    <property type="match status" value="1"/>
</dbReference>
<evidence type="ECO:0008006" key="13">
    <source>
        <dbReference type="Google" id="ProtNLM"/>
    </source>
</evidence>
<feature type="domain" description="CUB" evidence="9">
    <location>
        <begin position="55"/>
        <end position="167"/>
    </location>
</feature>
<evidence type="ECO:0000256" key="6">
    <source>
        <dbReference type="SAM" id="MobiDB-lite"/>
    </source>
</evidence>
<evidence type="ECO:0000256" key="4">
    <source>
        <dbReference type="ARBA" id="ARBA00023157"/>
    </source>
</evidence>
<comment type="caution">
    <text evidence="11">The sequence shown here is derived from an EMBL/GenBank/DDBJ whole genome shotgun (WGS) entry which is preliminary data.</text>
</comment>
<dbReference type="SUPFAM" id="SSF57196">
    <property type="entry name" value="EGF/Laminin"/>
    <property type="match status" value="1"/>
</dbReference>
<dbReference type="PROSITE" id="PS01187">
    <property type="entry name" value="EGF_CA"/>
    <property type="match status" value="1"/>
</dbReference>
<protein>
    <recommendedName>
        <fullName evidence="13">CUB domain-containing protein</fullName>
    </recommendedName>
</protein>
<keyword evidence="2 8" id="KW-0732">Signal</keyword>
<dbReference type="PROSITE" id="PS50026">
    <property type="entry name" value="EGF_3"/>
    <property type="match status" value="1"/>
</dbReference>
<dbReference type="InterPro" id="IPR035914">
    <property type="entry name" value="Sperma_CUB_dom_sf"/>
</dbReference>
<keyword evidence="4" id="KW-1015">Disulfide bond</keyword>
<accession>A0A9Q0EZ20</accession>
<evidence type="ECO:0000256" key="5">
    <source>
        <dbReference type="PROSITE-ProRule" id="PRU00076"/>
    </source>
</evidence>
<dbReference type="OrthoDB" id="2015116at2759"/>
<evidence type="ECO:0000256" key="8">
    <source>
        <dbReference type="SAM" id="SignalP"/>
    </source>
</evidence>
<organism evidence="11 12">
    <name type="scientific">Muraenolepis orangiensis</name>
    <name type="common">Patagonian moray cod</name>
    <dbReference type="NCBI Taxonomy" id="630683"/>
    <lineage>
        <taxon>Eukaryota</taxon>
        <taxon>Metazoa</taxon>
        <taxon>Chordata</taxon>
        <taxon>Craniata</taxon>
        <taxon>Vertebrata</taxon>
        <taxon>Euteleostomi</taxon>
        <taxon>Actinopterygii</taxon>
        <taxon>Neopterygii</taxon>
        <taxon>Teleostei</taxon>
        <taxon>Neoteleostei</taxon>
        <taxon>Acanthomorphata</taxon>
        <taxon>Zeiogadaria</taxon>
        <taxon>Gadariae</taxon>
        <taxon>Gadiformes</taxon>
        <taxon>Muraenolepidoidei</taxon>
        <taxon>Muraenolepididae</taxon>
        <taxon>Muraenolepis</taxon>
    </lineage>
</organism>
<keyword evidence="1 5" id="KW-0245">EGF-like domain</keyword>
<dbReference type="Gene3D" id="2.10.25.10">
    <property type="entry name" value="Laminin"/>
    <property type="match status" value="1"/>
</dbReference>
<evidence type="ECO:0000259" key="9">
    <source>
        <dbReference type="PROSITE" id="PS01180"/>
    </source>
</evidence>
<dbReference type="SMART" id="SM00179">
    <property type="entry name" value="EGF_CA"/>
    <property type="match status" value="1"/>
</dbReference>
<evidence type="ECO:0000313" key="12">
    <source>
        <dbReference type="Proteomes" id="UP001148018"/>
    </source>
</evidence>
<evidence type="ECO:0000256" key="1">
    <source>
        <dbReference type="ARBA" id="ARBA00022536"/>
    </source>
</evidence>
<dbReference type="SMART" id="SM00181">
    <property type="entry name" value="EGF"/>
    <property type="match status" value="1"/>
</dbReference>
<comment type="caution">
    <text evidence="5">Lacks conserved residue(s) required for the propagation of feature annotation.</text>
</comment>
<proteinExistence type="predicted"/>
<keyword evidence="7" id="KW-0472">Membrane</keyword>
<evidence type="ECO:0000259" key="10">
    <source>
        <dbReference type="PROSITE" id="PS50026"/>
    </source>
</evidence>
<dbReference type="GO" id="GO:0030855">
    <property type="term" value="P:epithelial cell differentiation"/>
    <property type="evidence" value="ECO:0007669"/>
    <property type="project" value="UniProtKB-ARBA"/>
</dbReference>
<keyword evidence="3" id="KW-0677">Repeat</keyword>
<sequence length="528" mass="58554">MPSCRLGQENIPIFVLVCGIFMKCCASQIIGNDDPNVSEEQVDHDGDAFFALRGCHQVLRGDSGEFFSPDYLCSNPPLWCNWTIRVEPGMRIHLDLEDLIPPNVCNLKRDQIHVDEAPGHFGAHRILQKCWREAKYVSVSDTLHVVLLIGGHPGYSYRGIAGRYQAFGPPAVFNPLDRLEGRDENDNPVYDDYYDQTSAPPAVQRWGPVPPTEQDGTLRGPLILTEDDGLAVRENAWETSPGDAMNHTEFGHIPGDQLFEVAVEVNFQHNPVEHWDLIARTLLLSIKTLISKQLGFVHTPKIMLSKRIKRLSAGVLYILWLQIGASGPQVHAAVHRALQELIEMTVMLQDGQRHAVIVSVSTADVNECGTNVMLCDRNAECVNLFGSYSCHCRSGFQDVSRLGSGTICVDTKASGCRSGPSAEVTKGVYVVFFLLSFLVLTLLAAIIVMYRRHRSGTFLVRCHNDYQHGDHGPVDADLNSPPPPIRRPQGGWSHPKECCPPVDVPLLRFNPILPLDGLIDPPEDLGKQ</sequence>
<feature type="domain" description="EGF-like" evidence="10">
    <location>
        <begin position="364"/>
        <end position="402"/>
    </location>
</feature>
<feature type="region of interest" description="Disordered" evidence="6">
    <location>
        <begin position="472"/>
        <end position="493"/>
    </location>
</feature>
<dbReference type="Pfam" id="PF07645">
    <property type="entry name" value="EGF_CA"/>
    <property type="match status" value="1"/>
</dbReference>
<dbReference type="InterPro" id="IPR049883">
    <property type="entry name" value="NOTCH1_EGF-like"/>
</dbReference>
<feature type="chain" id="PRO_5040434208" description="CUB domain-containing protein" evidence="8">
    <location>
        <begin position="27"/>
        <end position="528"/>
    </location>
</feature>
<keyword evidence="7" id="KW-0812">Transmembrane</keyword>
<gene>
    <name evidence="11" type="ORF">NHX12_018004</name>
</gene>
<evidence type="ECO:0000256" key="3">
    <source>
        <dbReference type="ARBA" id="ARBA00022737"/>
    </source>
</evidence>
<dbReference type="SMART" id="SM00042">
    <property type="entry name" value="CUB"/>
    <property type="match status" value="1"/>
</dbReference>
<dbReference type="GO" id="GO:0005509">
    <property type="term" value="F:calcium ion binding"/>
    <property type="evidence" value="ECO:0007669"/>
    <property type="project" value="InterPro"/>
</dbReference>
<keyword evidence="12" id="KW-1185">Reference proteome</keyword>
<feature type="transmembrane region" description="Helical" evidence="7">
    <location>
        <begin position="427"/>
        <end position="450"/>
    </location>
</feature>
<dbReference type="InterPro" id="IPR000859">
    <property type="entry name" value="CUB_dom"/>
</dbReference>
<evidence type="ECO:0000313" key="11">
    <source>
        <dbReference type="EMBL" id="KAJ3614431.1"/>
    </source>
</evidence>
<dbReference type="InterPro" id="IPR000742">
    <property type="entry name" value="EGF"/>
</dbReference>